<dbReference type="Gramene" id="TraesNOR3A03G01528790.1">
    <property type="protein sequence ID" value="TraesNOR3A03G01528790.1"/>
    <property type="gene ID" value="TraesNOR3A03G01528790"/>
</dbReference>
<dbReference type="Gramene" id="TraesJUL3A03G01520480.1">
    <property type="protein sequence ID" value="TraesJUL3A03G01520480.1"/>
    <property type="gene ID" value="TraesJUL3A03G01520480"/>
</dbReference>
<dbReference type="Gramene" id="TraesPARA_EIv1.0_0879250.1">
    <property type="protein sequence ID" value="TraesPARA_EIv1.0_0879250.1.CDS"/>
    <property type="gene ID" value="TraesPARA_EIv1.0_0879250"/>
</dbReference>
<proteinExistence type="predicted"/>
<accession>A0A3B6EQS2</accession>
<dbReference type="Gramene" id="TraesROB_scaffold_034499_01G001100.1">
    <property type="protein sequence ID" value="TraesROB_scaffold_034499_01G001100.1"/>
    <property type="gene ID" value="TraesROB_scaffold_034499_01G001100"/>
</dbReference>
<dbReference type="AlphaFoldDB" id="A0A3B6EQS2"/>
<dbReference type="Gramene" id="TraesCAD_scaffold_001691_01G000300.1">
    <property type="protein sequence ID" value="TraesCAD_scaffold_001691_01G000300.1"/>
    <property type="gene ID" value="TraesCAD_scaffold_001691_01G000300"/>
</dbReference>
<reference evidence="2" key="2">
    <citation type="submission" date="2018-10" db="UniProtKB">
        <authorList>
            <consortium name="EnsemblPlants"/>
        </authorList>
    </citation>
    <scope>IDENTIFICATION</scope>
</reference>
<name>A0A3B6EQS2_WHEAT</name>
<dbReference type="Gramene" id="TraesARI3A03G01529310.1">
    <property type="protein sequence ID" value="TraesARI3A03G01529310.1"/>
    <property type="gene ID" value="TraesARI3A03G01529310"/>
</dbReference>
<dbReference type="Proteomes" id="UP000019116">
    <property type="component" value="Chromosome 3A"/>
</dbReference>
<feature type="region of interest" description="Disordered" evidence="1">
    <location>
        <begin position="226"/>
        <end position="278"/>
    </location>
</feature>
<sequence>MAFGEGWHRDLRELCAGDAKKLQYAREHKFHHAITTAQLPPSLTEFNFFTASLHLSLLHLLFLQLLNISLTGYPQLHLTRHFSHNHILSSPMAGSSSTPDPWLNPFPTGKGWVAMLFGSARGDQDLFLDYMKIATRYNSADGLVDAADLVQKKATPQEKKCMQQSYGTKGKGILPIDTLLWAMREAESSDDGQRKRWEVHCYVAPTQAATDVAVQEEDDDDDLQIVAPPAEQARRRPPPIIVIDEDDEEEEVQKQTDPRQIKQIMRRSARLANPKDEQ</sequence>
<dbReference type="Gramene" id="TraesSTA3A03G01499560.1">
    <property type="protein sequence ID" value="TraesSTA3A03G01499560.1"/>
    <property type="gene ID" value="TraesSTA3A03G01499560"/>
</dbReference>
<dbReference type="Gramene" id="TraesCS3A02G486300.1">
    <property type="protein sequence ID" value="TraesCS3A02G486300.1"/>
    <property type="gene ID" value="TraesCS3A02G486300"/>
</dbReference>
<dbReference type="Gramene" id="TraesLAC3A03G01451900.1">
    <property type="protein sequence ID" value="TraesLAC3A03G01451900.1"/>
    <property type="gene ID" value="TraesLAC3A03G01451900"/>
</dbReference>
<dbReference type="Gramene" id="TraesCS3A03G1142300.1">
    <property type="protein sequence ID" value="TraesCS3A03G1142300.1.CDS"/>
    <property type="gene ID" value="TraesCS3A03G1142300"/>
</dbReference>
<keyword evidence="3" id="KW-1185">Reference proteome</keyword>
<reference evidence="2" key="1">
    <citation type="submission" date="2018-08" db="EMBL/GenBank/DDBJ databases">
        <authorList>
            <person name="Rossello M."/>
        </authorList>
    </citation>
    <scope>NUCLEOTIDE SEQUENCE [LARGE SCALE GENOMIC DNA]</scope>
    <source>
        <strain evidence="2">cv. Chinese Spring</strain>
    </source>
</reference>
<dbReference type="EnsemblPlants" id="TraesCS3A02G486300.1">
    <property type="protein sequence ID" value="TraesCS3A02G486300.1"/>
    <property type="gene ID" value="TraesCS3A02G486300"/>
</dbReference>
<evidence type="ECO:0000313" key="2">
    <source>
        <dbReference type="EnsemblPlants" id="TraesCS3A02G486300.1"/>
    </source>
</evidence>
<evidence type="ECO:0000256" key="1">
    <source>
        <dbReference type="SAM" id="MobiDB-lite"/>
    </source>
</evidence>
<dbReference type="Gramene" id="TraesMAC3A03G01506150.1">
    <property type="protein sequence ID" value="TraesMAC3A03G01506150.1"/>
    <property type="gene ID" value="TraesMAC3A03G01506150"/>
</dbReference>
<organism evidence="2">
    <name type="scientific">Triticum aestivum</name>
    <name type="common">Wheat</name>
    <dbReference type="NCBI Taxonomy" id="4565"/>
    <lineage>
        <taxon>Eukaryota</taxon>
        <taxon>Viridiplantae</taxon>
        <taxon>Streptophyta</taxon>
        <taxon>Embryophyta</taxon>
        <taxon>Tracheophyta</taxon>
        <taxon>Spermatophyta</taxon>
        <taxon>Magnoliopsida</taxon>
        <taxon>Liliopsida</taxon>
        <taxon>Poales</taxon>
        <taxon>Poaceae</taxon>
        <taxon>BOP clade</taxon>
        <taxon>Pooideae</taxon>
        <taxon>Triticodae</taxon>
        <taxon>Triticeae</taxon>
        <taxon>Triticinae</taxon>
        <taxon>Triticum</taxon>
    </lineage>
</organism>
<protein>
    <submittedName>
        <fullName evidence="2">Uncharacterized protein</fullName>
    </submittedName>
</protein>
<dbReference type="Gramene" id="TraesLDM3A03G01508120.1">
    <property type="protein sequence ID" value="TraesLDM3A03G01508120.1"/>
    <property type="gene ID" value="TraesLDM3A03G01508120"/>
</dbReference>
<evidence type="ECO:0000313" key="3">
    <source>
        <dbReference type="Proteomes" id="UP000019116"/>
    </source>
</evidence>